<reference evidence="1 2" key="1">
    <citation type="submission" date="2023-11" db="EMBL/GenBank/DDBJ databases">
        <title>Halocaridina rubra genome assembly.</title>
        <authorList>
            <person name="Smith C."/>
        </authorList>
    </citation>
    <scope>NUCLEOTIDE SEQUENCE [LARGE SCALE GENOMIC DNA]</scope>
    <source>
        <strain evidence="1">EP-1</strain>
        <tissue evidence="1">Whole</tissue>
    </source>
</reference>
<evidence type="ECO:0000313" key="2">
    <source>
        <dbReference type="Proteomes" id="UP001381693"/>
    </source>
</evidence>
<dbReference type="EMBL" id="JAXCGZ010018984">
    <property type="protein sequence ID" value="KAK7066904.1"/>
    <property type="molecule type" value="Genomic_DNA"/>
</dbReference>
<keyword evidence="2" id="KW-1185">Reference proteome</keyword>
<sequence length="67" mass="7692">MSDEVGVYDRKCLIKHSHLESANSTQKKNTVCSNHENNLLRHGQRLPEINVQRRSLNILVMRSSSCD</sequence>
<dbReference type="Proteomes" id="UP001381693">
    <property type="component" value="Unassembled WGS sequence"/>
</dbReference>
<protein>
    <submittedName>
        <fullName evidence="1">Uncharacterized protein</fullName>
    </submittedName>
</protein>
<name>A0AAN8WV22_HALRR</name>
<gene>
    <name evidence="1" type="ORF">SK128_005354</name>
</gene>
<dbReference type="AlphaFoldDB" id="A0AAN8WV22"/>
<evidence type="ECO:0000313" key="1">
    <source>
        <dbReference type="EMBL" id="KAK7066904.1"/>
    </source>
</evidence>
<organism evidence="1 2">
    <name type="scientific">Halocaridina rubra</name>
    <name type="common">Hawaiian red shrimp</name>
    <dbReference type="NCBI Taxonomy" id="373956"/>
    <lineage>
        <taxon>Eukaryota</taxon>
        <taxon>Metazoa</taxon>
        <taxon>Ecdysozoa</taxon>
        <taxon>Arthropoda</taxon>
        <taxon>Crustacea</taxon>
        <taxon>Multicrustacea</taxon>
        <taxon>Malacostraca</taxon>
        <taxon>Eumalacostraca</taxon>
        <taxon>Eucarida</taxon>
        <taxon>Decapoda</taxon>
        <taxon>Pleocyemata</taxon>
        <taxon>Caridea</taxon>
        <taxon>Atyoidea</taxon>
        <taxon>Atyidae</taxon>
        <taxon>Halocaridina</taxon>
    </lineage>
</organism>
<accession>A0AAN8WV22</accession>
<comment type="caution">
    <text evidence="1">The sequence shown here is derived from an EMBL/GenBank/DDBJ whole genome shotgun (WGS) entry which is preliminary data.</text>
</comment>
<proteinExistence type="predicted"/>